<sequence length="286" mass="31777">MHHRFSASFKNYAGLTRNWPEKRSFEYYATLAHRNQMLWGRRLSDVVSALLQVQSGEKILAYIELKIEEYILQVARQLKEHLVAFELPLNGLLWLCSNIYFWDFGRGCSALGNGRWCAGEFLEDYITLGCRQVQIGSFLDINCCSHGLFGLGMEKISAPSVLSREGLITDSFSICFGHGGTGSDSIQCEPDPFHLLARDKRRPPDPGIPFDMSPDANPSLIPRMSLTMQGGRHFTVYGLNNYDPHSEPHASMAAPAVAAGQGSNSSTGSTKETRNDSMFNCISILS</sequence>
<proteinExistence type="predicted"/>
<comment type="caution">
    <text evidence="2">The sequence shown here is derived from an EMBL/GenBank/DDBJ whole genome shotgun (WGS) entry which is preliminary data.</text>
</comment>
<keyword evidence="3" id="KW-1185">Reference proteome</keyword>
<evidence type="ECO:0000313" key="3">
    <source>
        <dbReference type="Proteomes" id="UP000886885"/>
    </source>
</evidence>
<evidence type="ECO:0000313" key="2">
    <source>
        <dbReference type="EMBL" id="KAG6773811.1"/>
    </source>
</evidence>
<feature type="region of interest" description="Disordered" evidence="1">
    <location>
        <begin position="253"/>
        <end position="275"/>
    </location>
</feature>
<dbReference type="AlphaFoldDB" id="A0A8X8CS84"/>
<gene>
    <name evidence="2" type="ORF">POTOM_021148</name>
</gene>
<evidence type="ECO:0000256" key="1">
    <source>
        <dbReference type="SAM" id="MobiDB-lite"/>
    </source>
</evidence>
<dbReference type="Proteomes" id="UP000886885">
    <property type="component" value="Chromosome 5D"/>
</dbReference>
<dbReference type="EMBL" id="JAAWWB010000010">
    <property type="protein sequence ID" value="KAG6773811.1"/>
    <property type="molecule type" value="Genomic_DNA"/>
</dbReference>
<reference evidence="2" key="1">
    <citation type="journal article" date="2020" name="bioRxiv">
        <title>Hybrid origin of Populus tomentosa Carr. identified through genome sequencing and phylogenomic analysis.</title>
        <authorList>
            <person name="An X."/>
            <person name="Gao K."/>
            <person name="Chen Z."/>
            <person name="Li J."/>
            <person name="Yang X."/>
            <person name="Yang X."/>
            <person name="Zhou J."/>
            <person name="Guo T."/>
            <person name="Zhao T."/>
            <person name="Huang S."/>
            <person name="Miao D."/>
            <person name="Khan W.U."/>
            <person name="Rao P."/>
            <person name="Ye M."/>
            <person name="Lei B."/>
            <person name="Liao W."/>
            <person name="Wang J."/>
            <person name="Ji L."/>
            <person name="Li Y."/>
            <person name="Guo B."/>
            <person name="Mustafa N.S."/>
            <person name="Li S."/>
            <person name="Yun Q."/>
            <person name="Keller S.R."/>
            <person name="Mao J."/>
            <person name="Zhang R."/>
            <person name="Strauss S.H."/>
        </authorList>
    </citation>
    <scope>NUCLEOTIDE SEQUENCE</scope>
    <source>
        <strain evidence="2">GM15</strain>
        <tissue evidence="2">Leaf</tissue>
    </source>
</reference>
<feature type="compositionally biased region" description="Polar residues" evidence="1">
    <location>
        <begin position="261"/>
        <end position="275"/>
    </location>
</feature>
<organism evidence="2 3">
    <name type="scientific">Populus tomentosa</name>
    <name type="common">Chinese white poplar</name>
    <dbReference type="NCBI Taxonomy" id="118781"/>
    <lineage>
        <taxon>Eukaryota</taxon>
        <taxon>Viridiplantae</taxon>
        <taxon>Streptophyta</taxon>
        <taxon>Embryophyta</taxon>
        <taxon>Tracheophyta</taxon>
        <taxon>Spermatophyta</taxon>
        <taxon>Magnoliopsida</taxon>
        <taxon>eudicotyledons</taxon>
        <taxon>Gunneridae</taxon>
        <taxon>Pentapetalae</taxon>
        <taxon>rosids</taxon>
        <taxon>fabids</taxon>
        <taxon>Malpighiales</taxon>
        <taxon>Salicaceae</taxon>
        <taxon>Saliceae</taxon>
        <taxon>Populus</taxon>
    </lineage>
</organism>
<protein>
    <submittedName>
        <fullName evidence="2">Uncharacterized protein</fullName>
    </submittedName>
</protein>
<accession>A0A8X8CS84</accession>
<name>A0A8X8CS84_POPTO</name>